<dbReference type="GO" id="GO:0004930">
    <property type="term" value="F:G protein-coupled receptor activity"/>
    <property type="evidence" value="ECO:0007669"/>
    <property type="project" value="InterPro"/>
</dbReference>
<dbReference type="OrthoDB" id="1100386at2759"/>
<feature type="transmembrane region" description="Helical" evidence="5">
    <location>
        <begin position="24"/>
        <end position="44"/>
    </location>
</feature>
<dbReference type="SUPFAM" id="SSF81321">
    <property type="entry name" value="Family A G protein-coupled receptor-like"/>
    <property type="match status" value="1"/>
</dbReference>
<keyword evidence="3 5" id="KW-1133">Transmembrane helix</keyword>
<gene>
    <name evidence="7" type="ORF">DICVIV_07610</name>
</gene>
<evidence type="ECO:0000313" key="8">
    <source>
        <dbReference type="Proteomes" id="UP000053766"/>
    </source>
</evidence>
<dbReference type="PROSITE" id="PS50261">
    <property type="entry name" value="G_PROTEIN_RECEP_F2_4"/>
    <property type="match status" value="1"/>
</dbReference>
<dbReference type="GO" id="GO:0005886">
    <property type="term" value="C:plasma membrane"/>
    <property type="evidence" value="ECO:0007669"/>
    <property type="project" value="TreeGrafter"/>
</dbReference>
<dbReference type="PRINTS" id="PR00249">
    <property type="entry name" value="GPCRSECRETIN"/>
</dbReference>
<evidence type="ECO:0000259" key="6">
    <source>
        <dbReference type="PROSITE" id="PS50261"/>
    </source>
</evidence>
<feature type="transmembrane region" description="Helical" evidence="5">
    <location>
        <begin position="111"/>
        <end position="129"/>
    </location>
</feature>
<comment type="subcellular location">
    <subcellularLocation>
        <location evidence="1">Membrane</location>
        <topology evidence="1">Multi-pass membrane protein</topology>
    </subcellularLocation>
</comment>
<dbReference type="InterPro" id="IPR017981">
    <property type="entry name" value="GPCR_2-like_7TM"/>
</dbReference>
<dbReference type="EMBL" id="KN716358">
    <property type="protein sequence ID" value="KJH46339.1"/>
    <property type="molecule type" value="Genomic_DNA"/>
</dbReference>
<proteinExistence type="predicted"/>
<dbReference type="STRING" id="29172.A0A0D8XRG2"/>
<evidence type="ECO:0000313" key="7">
    <source>
        <dbReference type="EMBL" id="KJH46339.1"/>
    </source>
</evidence>
<name>A0A0D8XRG2_DICVI</name>
<feature type="transmembrane region" description="Helical" evidence="5">
    <location>
        <begin position="135"/>
        <end position="159"/>
    </location>
</feature>
<evidence type="ECO:0000256" key="1">
    <source>
        <dbReference type="ARBA" id="ARBA00004141"/>
    </source>
</evidence>
<evidence type="ECO:0000256" key="5">
    <source>
        <dbReference type="SAM" id="Phobius"/>
    </source>
</evidence>
<evidence type="ECO:0000256" key="2">
    <source>
        <dbReference type="ARBA" id="ARBA00022692"/>
    </source>
</evidence>
<keyword evidence="2 5" id="KW-0812">Transmembrane</keyword>
<keyword evidence="8" id="KW-1185">Reference proteome</keyword>
<feature type="domain" description="G-protein coupled receptors family 2 profile 2" evidence="6">
    <location>
        <begin position="1"/>
        <end position="160"/>
    </location>
</feature>
<dbReference type="AlphaFoldDB" id="A0A0D8XRG2"/>
<dbReference type="PANTHER" id="PTHR12011:SF347">
    <property type="entry name" value="FI21270P1-RELATED"/>
    <property type="match status" value="1"/>
</dbReference>
<organism evidence="7 8">
    <name type="scientific">Dictyocaulus viviparus</name>
    <name type="common">Bovine lungworm</name>
    <dbReference type="NCBI Taxonomy" id="29172"/>
    <lineage>
        <taxon>Eukaryota</taxon>
        <taxon>Metazoa</taxon>
        <taxon>Ecdysozoa</taxon>
        <taxon>Nematoda</taxon>
        <taxon>Chromadorea</taxon>
        <taxon>Rhabditida</taxon>
        <taxon>Rhabditina</taxon>
        <taxon>Rhabditomorpha</taxon>
        <taxon>Strongyloidea</taxon>
        <taxon>Metastrongylidae</taxon>
        <taxon>Dictyocaulus</taxon>
    </lineage>
</organism>
<feature type="transmembrane region" description="Helical" evidence="5">
    <location>
        <begin position="64"/>
        <end position="90"/>
    </location>
</feature>
<reference evidence="7 8" key="1">
    <citation type="submission" date="2013-11" db="EMBL/GenBank/DDBJ databases">
        <title>Draft genome of the bovine lungworm Dictyocaulus viviparus.</title>
        <authorList>
            <person name="Mitreva M."/>
        </authorList>
    </citation>
    <scope>NUCLEOTIDE SEQUENCE [LARGE SCALE GENOMIC DNA]</scope>
    <source>
        <strain evidence="7 8">HannoverDv2000</strain>
    </source>
</reference>
<keyword evidence="4 5" id="KW-0472">Membrane</keyword>
<reference evidence="8" key="2">
    <citation type="journal article" date="2016" name="Sci. Rep.">
        <title>Dictyocaulus viviparus genome, variome and transcriptome elucidate lungworm biology and support future intervention.</title>
        <authorList>
            <person name="McNulty S.N."/>
            <person name="Strube C."/>
            <person name="Rosa B.A."/>
            <person name="Martin J.C."/>
            <person name="Tyagi R."/>
            <person name="Choi Y.J."/>
            <person name="Wang Q."/>
            <person name="Hallsworth Pepin K."/>
            <person name="Zhang X."/>
            <person name="Ozersky P."/>
            <person name="Wilson R.K."/>
            <person name="Sternberg P.W."/>
            <person name="Gasser R.B."/>
            <person name="Mitreva M."/>
        </authorList>
    </citation>
    <scope>NUCLEOTIDE SEQUENCE [LARGE SCALE GENOMIC DNA]</scope>
    <source>
        <strain evidence="8">HannoverDv2000</strain>
    </source>
</reference>
<protein>
    <submittedName>
        <fullName evidence="7">7 transmembrane receptor</fullName>
    </submittedName>
</protein>
<dbReference type="GO" id="GO:0007166">
    <property type="term" value="P:cell surface receptor signaling pathway"/>
    <property type="evidence" value="ECO:0007669"/>
    <property type="project" value="InterPro"/>
</dbReference>
<dbReference type="Gene3D" id="1.20.1070.10">
    <property type="entry name" value="Rhodopsin 7-helix transmembrane proteins"/>
    <property type="match status" value="1"/>
</dbReference>
<dbReference type="PANTHER" id="PTHR12011">
    <property type="entry name" value="ADHESION G-PROTEIN COUPLED RECEPTOR"/>
    <property type="match status" value="1"/>
</dbReference>
<sequence>MLLEGYQLYLMVIQVFEPDKTRMVLYYLFSYGFPAVVVAVSAGVAWDDYGTDKYCWINTSTSTIWSFIVPVIAVIFMNVIFLVIALKVVLSVKSSARNKSDRILGWLKGSATLLCLLGVTWIFGFLTAVNGPTGIIFAWVFTILNCSQGVFILILHVVMNEKVCFTFKRWLRSRLCLIPGRTSVDSSREYNSNRHRILNMANYHSASSPCTASTQDTKNQLTPTDKTMRGWVTLL</sequence>
<dbReference type="Pfam" id="PF00002">
    <property type="entry name" value="7tm_2"/>
    <property type="match status" value="1"/>
</dbReference>
<accession>A0A0D8XRG2</accession>
<evidence type="ECO:0000256" key="3">
    <source>
        <dbReference type="ARBA" id="ARBA00022989"/>
    </source>
</evidence>
<dbReference type="Proteomes" id="UP000053766">
    <property type="component" value="Unassembled WGS sequence"/>
</dbReference>
<dbReference type="InterPro" id="IPR000832">
    <property type="entry name" value="GPCR_2_secretin-like"/>
</dbReference>
<keyword evidence="7" id="KW-0675">Receptor</keyword>
<evidence type="ECO:0000256" key="4">
    <source>
        <dbReference type="ARBA" id="ARBA00023136"/>
    </source>
</evidence>